<sequence length="105" mass="11322">MSQGEGAVNYAEDIDSKGDDRMVAGGTAGAMSDAAGMKEHAHEHLPFSWETLSHEERKVLRHDLLSRGSAFCCNSTPRDADETSEIHMLDETQGTHASLCSSTLS</sequence>
<protein>
    <submittedName>
        <fullName evidence="2">Uncharacterized protein</fullName>
    </submittedName>
</protein>
<dbReference type="Proteomes" id="UP000054166">
    <property type="component" value="Unassembled WGS sequence"/>
</dbReference>
<dbReference type="EMBL" id="KN833036">
    <property type="protein sequence ID" value="KIM76253.1"/>
    <property type="molecule type" value="Genomic_DNA"/>
</dbReference>
<gene>
    <name evidence="2" type="ORF">PILCRDRAFT_12866</name>
</gene>
<dbReference type="HOGENOM" id="CLU_2237624_0_0_1"/>
<evidence type="ECO:0000313" key="2">
    <source>
        <dbReference type="EMBL" id="KIM76253.1"/>
    </source>
</evidence>
<keyword evidence="3" id="KW-1185">Reference proteome</keyword>
<organism evidence="2 3">
    <name type="scientific">Piloderma croceum (strain F 1598)</name>
    <dbReference type="NCBI Taxonomy" id="765440"/>
    <lineage>
        <taxon>Eukaryota</taxon>
        <taxon>Fungi</taxon>
        <taxon>Dikarya</taxon>
        <taxon>Basidiomycota</taxon>
        <taxon>Agaricomycotina</taxon>
        <taxon>Agaricomycetes</taxon>
        <taxon>Agaricomycetidae</taxon>
        <taxon>Atheliales</taxon>
        <taxon>Atheliaceae</taxon>
        <taxon>Piloderma</taxon>
    </lineage>
</organism>
<reference evidence="3" key="2">
    <citation type="submission" date="2015-01" db="EMBL/GenBank/DDBJ databases">
        <title>Evolutionary Origins and Diversification of the Mycorrhizal Mutualists.</title>
        <authorList>
            <consortium name="DOE Joint Genome Institute"/>
            <consortium name="Mycorrhizal Genomics Consortium"/>
            <person name="Kohler A."/>
            <person name="Kuo A."/>
            <person name="Nagy L.G."/>
            <person name="Floudas D."/>
            <person name="Copeland A."/>
            <person name="Barry K.W."/>
            <person name="Cichocki N."/>
            <person name="Veneault-Fourrey C."/>
            <person name="LaButti K."/>
            <person name="Lindquist E.A."/>
            <person name="Lipzen A."/>
            <person name="Lundell T."/>
            <person name="Morin E."/>
            <person name="Murat C."/>
            <person name="Riley R."/>
            <person name="Ohm R."/>
            <person name="Sun H."/>
            <person name="Tunlid A."/>
            <person name="Henrissat B."/>
            <person name="Grigoriev I.V."/>
            <person name="Hibbett D.S."/>
            <person name="Martin F."/>
        </authorList>
    </citation>
    <scope>NUCLEOTIDE SEQUENCE [LARGE SCALE GENOMIC DNA]</scope>
    <source>
        <strain evidence="3">F 1598</strain>
    </source>
</reference>
<feature type="region of interest" description="Disordered" evidence="1">
    <location>
        <begin position="1"/>
        <end position="39"/>
    </location>
</feature>
<reference evidence="2 3" key="1">
    <citation type="submission" date="2014-04" db="EMBL/GenBank/DDBJ databases">
        <authorList>
            <consortium name="DOE Joint Genome Institute"/>
            <person name="Kuo A."/>
            <person name="Tarkka M."/>
            <person name="Buscot F."/>
            <person name="Kohler A."/>
            <person name="Nagy L.G."/>
            <person name="Floudas D."/>
            <person name="Copeland A."/>
            <person name="Barry K.W."/>
            <person name="Cichocki N."/>
            <person name="Veneault-Fourrey C."/>
            <person name="LaButti K."/>
            <person name="Lindquist E.A."/>
            <person name="Lipzen A."/>
            <person name="Lundell T."/>
            <person name="Morin E."/>
            <person name="Murat C."/>
            <person name="Sun H."/>
            <person name="Tunlid A."/>
            <person name="Henrissat B."/>
            <person name="Grigoriev I.V."/>
            <person name="Hibbett D.S."/>
            <person name="Martin F."/>
            <person name="Nordberg H.P."/>
            <person name="Cantor M.N."/>
            <person name="Hua S.X."/>
        </authorList>
    </citation>
    <scope>NUCLEOTIDE SEQUENCE [LARGE SCALE GENOMIC DNA]</scope>
    <source>
        <strain evidence="2 3">F 1598</strain>
    </source>
</reference>
<evidence type="ECO:0000256" key="1">
    <source>
        <dbReference type="SAM" id="MobiDB-lite"/>
    </source>
</evidence>
<dbReference type="AlphaFoldDB" id="A0A0C3AQQ4"/>
<proteinExistence type="predicted"/>
<dbReference type="InParanoid" id="A0A0C3AQQ4"/>
<accession>A0A0C3AQQ4</accession>
<name>A0A0C3AQQ4_PILCF</name>
<evidence type="ECO:0000313" key="3">
    <source>
        <dbReference type="Proteomes" id="UP000054166"/>
    </source>
</evidence>